<feature type="region of interest" description="Disordered" evidence="1">
    <location>
        <begin position="58"/>
        <end position="88"/>
    </location>
</feature>
<dbReference type="Proteomes" id="UP000325811">
    <property type="component" value="Plasmid pI"/>
</dbReference>
<sequence>MNTLDDQSQLGRLVQAEDAYRALELLEKHPRIDPDKMILMKFFHGGVAFATRGRWPDRHASGARAIPSAIDQTGTPPRTRLSRARSAR</sequence>
<evidence type="ECO:0000313" key="3">
    <source>
        <dbReference type="Proteomes" id="UP000325811"/>
    </source>
</evidence>
<keyword evidence="3" id="KW-1185">Reference proteome</keyword>
<keyword evidence="2" id="KW-0614">Plasmid</keyword>
<protein>
    <submittedName>
        <fullName evidence="2">Uncharacterized protein</fullName>
    </submittedName>
</protein>
<geneLocation type="plasmid" evidence="2 3">
    <name>pI</name>
</geneLocation>
<dbReference type="EMBL" id="LR699555">
    <property type="protein sequence ID" value="VVD31080.1"/>
    <property type="molecule type" value="Genomic_DNA"/>
</dbReference>
<evidence type="ECO:0000313" key="2">
    <source>
        <dbReference type="EMBL" id="VVD31080.1"/>
    </source>
</evidence>
<accession>A0A5Q4ZQW2</accession>
<evidence type="ECO:0000256" key="1">
    <source>
        <dbReference type="SAM" id="MobiDB-lite"/>
    </source>
</evidence>
<reference evidence="2 3" key="1">
    <citation type="submission" date="2019-08" db="EMBL/GenBank/DDBJ databases">
        <authorList>
            <person name="Herpell B J."/>
        </authorList>
    </citation>
    <scope>NUCLEOTIDE SEQUENCE [LARGE SCALE GENOMIC DNA]</scope>
    <source>
        <strain evidence="3">Msb3</strain>
        <plasmid evidence="2 3">pI</plasmid>
    </source>
</reference>
<organism evidence="2 3">
    <name type="scientific">Paraburkholderia dioscoreae</name>
    <dbReference type="NCBI Taxonomy" id="2604047"/>
    <lineage>
        <taxon>Bacteria</taxon>
        <taxon>Pseudomonadati</taxon>
        <taxon>Pseudomonadota</taxon>
        <taxon>Betaproteobacteria</taxon>
        <taxon>Burkholderiales</taxon>
        <taxon>Burkholderiaceae</taxon>
        <taxon>Paraburkholderia</taxon>
    </lineage>
</organism>
<gene>
    <name evidence="2" type="ORF">PDMSB3_0244</name>
</gene>
<dbReference type="KEGG" id="pdio:PDMSB3_0244.2"/>
<name>A0A5Q4ZQW2_9BURK</name>
<proteinExistence type="predicted"/>
<dbReference type="AlphaFoldDB" id="A0A5Q4ZQW2"/>